<comment type="cofactor">
    <cofactor evidence="1">
        <name>Mg(2+)</name>
        <dbReference type="ChEBI" id="CHEBI:18420"/>
    </cofactor>
</comment>
<dbReference type="Pfam" id="PF00425">
    <property type="entry name" value="Chorismate_bind"/>
    <property type="match status" value="1"/>
</dbReference>
<evidence type="ECO:0000259" key="5">
    <source>
        <dbReference type="Pfam" id="PF00425"/>
    </source>
</evidence>
<proteinExistence type="predicted"/>
<dbReference type="SUPFAM" id="SSF56322">
    <property type="entry name" value="ADC synthase"/>
    <property type="match status" value="1"/>
</dbReference>
<dbReference type="GO" id="GO:0043904">
    <property type="term" value="F:isochorismate pyruvate lyase activity"/>
    <property type="evidence" value="ECO:0007669"/>
    <property type="project" value="UniProtKB-EC"/>
</dbReference>
<keyword evidence="2" id="KW-0479">Metal-binding</keyword>
<evidence type="ECO:0000313" key="6">
    <source>
        <dbReference type="EMBL" id="MDT0426748.1"/>
    </source>
</evidence>
<dbReference type="InterPro" id="IPR019996">
    <property type="entry name" value="Salicylate_synthase"/>
</dbReference>
<reference evidence="7" key="1">
    <citation type="submission" date="2023-07" db="EMBL/GenBank/DDBJ databases">
        <title>30 novel species of actinomycetes from the DSMZ collection.</title>
        <authorList>
            <person name="Nouioui I."/>
        </authorList>
    </citation>
    <scope>NUCLEOTIDE SEQUENCE [LARGE SCALE GENOMIC DNA]</scope>
    <source>
        <strain evidence="7">DSM 41770</strain>
    </source>
</reference>
<dbReference type="EMBL" id="JAVREX010000001">
    <property type="protein sequence ID" value="MDT0426748.1"/>
    <property type="molecule type" value="Genomic_DNA"/>
</dbReference>
<gene>
    <name evidence="6" type="ORF">RM649_03685</name>
</gene>
<dbReference type="Proteomes" id="UP001183777">
    <property type="component" value="Unassembled WGS sequence"/>
</dbReference>
<keyword evidence="4 6" id="KW-0456">Lyase</keyword>
<dbReference type="InterPro" id="IPR005801">
    <property type="entry name" value="ADC_synthase"/>
</dbReference>
<organism evidence="6 7">
    <name type="scientific">Streptomyces salyersiae</name>
    <dbReference type="NCBI Taxonomy" id="3075530"/>
    <lineage>
        <taxon>Bacteria</taxon>
        <taxon>Bacillati</taxon>
        <taxon>Actinomycetota</taxon>
        <taxon>Actinomycetes</taxon>
        <taxon>Kitasatosporales</taxon>
        <taxon>Streptomycetaceae</taxon>
        <taxon>Streptomyces</taxon>
    </lineage>
</organism>
<dbReference type="InterPro" id="IPR015890">
    <property type="entry name" value="Chorismate_C"/>
</dbReference>
<dbReference type="PANTHER" id="PTHR11236">
    <property type="entry name" value="AMINOBENZOATE/ANTHRANILATE SYNTHASE"/>
    <property type="match status" value="1"/>
</dbReference>
<comment type="caution">
    <text evidence="6">The sequence shown here is derived from an EMBL/GenBank/DDBJ whole genome shotgun (WGS) entry which is preliminary data.</text>
</comment>
<dbReference type="PANTHER" id="PTHR11236:SF48">
    <property type="entry name" value="ISOCHORISMATE SYNTHASE MENF"/>
    <property type="match status" value="1"/>
</dbReference>
<keyword evidence="3" id="KW-0460">Magnesium</keyword>
<feature type="domain" description="Chorismate-utilising enzyme C-terminal" evidence="5">
    <location>
        <begin position="180"/>
        <end position="432"/>
    </location>
</feature>
<dbReference type="EC" id="4.2.99.21" evidence="6"/>
<dbReference type="InterPro" id="IPR019999">
    <property type="entry name" value="Anth_synth_I-like"/>
</dbReference>
<evidence type="ECO:0000313" key="7">
    <source>
        <dbReference type="Proteomes" id="UP001183777"/>
    </source>
</evidence>
<evidence type="ECO:0000256" key="4">
    <source>
        <dbReference type="ARBA" id="ARBA00023239"/>
    </source>
</evidence>
<evidence type="ECO:0000256" key="2">
    <source>
        <dbReference type="ARBA" id="ARBA00022723"/>
    </source>
</evidence>
<evidence type="ECO:0000256" key="3">
    <source>
        <dbReference type="ARBA" id="ARBA00022842"/>
    </source>
</evidence>
<dbReference type="RefSeq" id="WP_014045655.1">
    <property type="nucleotide sequence ID" value="NZ_JAVREX010000001.1"/>
</dbReference>
<name>A0ABU2RGY4_9ACTN</name>
<evidence type="ECO:0000256" key="1">
    <source>
        <dbReference type="ARBA" id="ARBA00001946"/>
    </source>
</evidence>
<dbReference type="Gene3D" id="3.60.120.10">
    <property type="entry name" value="Anthranilate synthase"/>
    <property type="match status" value="1"/>
</dbReference>
<accession>A0ABU2RGY4</accession>
<protein>
    <submittedName>
        <fullName evidence="6">Salicylate synthase</fullName>
        <ecNumber evidence="6">4.2.99.21</ecNumber>
    </submittedName>
</protein>
<keyword evidence="7" id="KW-1185">Reference proteome</keyword>
<dbReference type="NCBIfam" id="TIGR03494">
    <property type="entry name" value="salicyl_syn"/>
    <property type="match status" value="1"/>
</dbReference>
<sequence length="449" mass="48443">MTALASRHYYETQVPLSEDPLLIAARLADAGLYESYVVYENGGSWAYAGGVRAEVTLDRDGARLSQEGLPAAVLPWSDQPLELVSELLAQVEVPYWRAYGWAAFELSYAKEGARNHLGEQRLLHLVVPRVEVRFGEGHALLRAADQAALDTLVNAVIDDTGSNGERQPRPLDVYATDGTGYRAAVRHAVDDINAGELHKVILSRVVEVPGDTDLTATYVAGRRGNNPARSFMLNLGGTEAIGFSPEIVVQVAEDGRVVSQPLAGTRALTEDVLVNESLRADLFGSPKEVYEHAISVKTGADELLDVCVEGSVEIPEFMAVRERGSVQHLASRVAGKLAPGRHAWDAFGAVFPAVTASGVPKAAAYDSIRRYEPETRGLYSGAVLTVDHSGAMDAALVLRSAYRRGGRTWLRAGAGIVGHSTPEREFEETCEKLDSVARFLVPADTGARR</sequence>